<dbReference type="InterPro" id="IPR036412">
    <property type="entry name" value="HAD-like_sf"/>
</dbReference>
<accession>A0AAE0JQL5</accession>
<name>A0AAE0JQL5_9PEZI</name>
<dbReference type="PANTHER" id="PTHR28181">
    <property type="entry name" value="UPF0655 PROTEIN YCR015C"/>
    <property type="match status" value="1"/>
</dbReference>
<dbReference type="Gene3D" id="3.40.50.1000">
    <property type="entry name" value="HAD superfamily/HAD-like"/>
    <property type="match status" value="1"/>
</dbReference>
<keyword evidence="2" id="KW-1185">Reference proteome</keyword>
<protein>
    <submittedName>
        <fullName evidence="1">HAD-like domain-containing protein</fullName>
    </submittedName>
</protein>
<reference evidence="1" key="1">
    <citation type="journal article" date="2023" name="Mol. Phylogenet. Evol.">
        <title>Genome-scale phylogeny and comparative genomics of the fungal order Sordariales.</title>
        <authorList>
            <person name="Hensen N."/>
            <person name="Bonometti L."/>
            <person name="Westerberg I."/>
            <person name="Brannstrom I.O."/>
            <person name="Guillou S."/>
            <person name="Cros-Aarteil S."/>
            <person name="Calhoun S."/>
            <person name="Haridas S."/>
            <person name="Kuo A."/>
            <person name="Mondo S."/>
            <person name="Pangilinan J."/>
            <person name="Riley R."/>
            <person name="LaButti K."/>
            <person name="Andreopoulos B."/>
            <person name="Lipzen A."/>
            <person name="Chen C."/>
            <person name="Yan M."/>
            <person name="Daum C."/>
            <person name="Ng V."/>
            <person name="Clum A."/>
            <person name="Steindorff A."/>
            <person name="Ohm R.A."/>
            <person name="Martin F."/>
            <person name="Silar P."/>
            <person name="Natvig D.O."/>
            <person name="Lalanne C."/>
            <person name="Gautier V."/>
            <person name="Ament-Velasquez S.L."/>
            <person name="Kruys A."/>
            <person name="Hutchinson M.I."/>
            <person name="Powell A.J."/>
            <person name="Barry K."/>
            <person name="Miller A.N."/>
            <person name="Grigoriev I.V."/>
            <person name="Debuchy R."/>
            <person name="Gladieux P."/>
            <person name="Hiltunen Thoren M."/>
            <person name="Johannesson H."/>
        </authorList>
    </citation>
    <scope>NUCLEOTIDE SEQUENCE</scope>
    <source>
        <strain evidence="1">CBS 560.94</strain>
    </source>
</reference>
<dbReference type="Proteomes" id="UP001278500">
    <property type="component" value="Unassembled WGS sequence"/>
</dbReference>
<sequence>MARLIVFDFDGTVTHQDTINVLAQFAISARSPSRSRQEASEKWKQIVDLYVADYAKHKESYVPRVDDRKTLAQELAYLESLRTVEVTSAERVVNAGFFAGLKKGQWEGFGREARRNGEGRNPDWDGDEGKAVIMRRGFSEFVQQAKERGEKLGIVSVNWSRAFVEGVIEPEDPDRSEFVKRVNEVKWPGGQLEGPEEMGGKVMMTARDKLEGFETILLDEADGESKKCGSVYFGDSVTDLECLLRADTGIVVVNEGEEEKSKLLGTLQRLGFEVPHVSESREGMKLAWARDFEEVLGSKILG</sequence>
<organism evidence="1 2">
    <name type="scientific">Neurospora tetraspora</name>
    <dbReference type="NCBI Taxonomy" id="94610"/>
    <lineage>
        <taxon>Eukaryota</taxon>
        <taxon>Fungi</taxon>
        <taxon>Dikarya</taxon>
        <taxon>Ascomycota</taxon>
        <taxon>Pezizomycotina</taxon>
        <taxon>Sordariomycetes</taxon>
        <taxon>Sordariomycetidae</taxon>
        <taxon>Sordariales</taxon>
        <taxon>Sordariaceae</taxon>
        <taxon>Neurospora</taxon>
    </lineage>
</organism>
<dbReference type="RefSeq" id="XP_062687279.1">
    <property type="nucleotide sequence ID" value="XM_062824046.1"/>
</dbReference>
<dbReference type="PANTHER" id="PTHR28181:SF1">
    <property type="entry name" value="COLD TOLERANCE PROTEIN 1"/>
    <property type="match status" value="1"/>
</dbReference>
<dbReference type="Pfam" id="PF12710">
    <property type="entry name" value="HAD"/>
    <property type="match status" value="1"/>
</dbReference>
<evidence type="ECO:0000313" key="2">
    <source>
        <dbReference type="Proteomes" id="UP001278500"/>
    </source>
</evidence>
<comment type="caution">
    <text evidence="1">The sequence shown here is derived from an EMBL/GenBank/DDBJ whole genome shotgun (WGS) entry which is preliminary data.</text>
</comment>
<proteinExistence type="predicted"/>
<dbReference type="GeneID" id="87861200"/>
<dbReference type="EMBL" id="JAUEPP010000001">
    <property type="protein sequence ID" value="KAK3355901.1"/>
    <property type="molecule type" value="Genomic_DNA"/>
</dbReference>
<dbReference type="InterPro" id="IPR023214">
    <property type="entry name" value="HAD_sf"/>
</dbReference>
<evidence type="ECO:0000313" key="1">
    <source>
        <dbReference type="EMBL" id="KAK3355901.1"/>
    </source>
</evidence>
<gene>
    <name evidence="1" type="ORF">B0H65DRAFT_416597</name>
</gene>
<dbReference type="SUPFAM" id="SSF56784">
    <property type="entry name" value="HAD-like"/>
    <property type="match status" value="1"/>
</dbReference>
<dbReference type="InterPro" id="IPR050849">
    <property type="entry name" value="HAD-like_hydrolase_phosphatase"/>
</dbReference>
<dbReference type="AlphaFoldDB" id="A0AAE0JQL5"/>
<reference evidence="1" key="2">
    <citation type="submission" date="2023-06" db="EMBL/GenBank/DDBJ databases">
        <authorList>
            <consortium name="Lawrence Berkeley National Laboratory"/>
            <person name="Haridas S."/>
            <person name="Hensen N."/>
            <person name="Bonometti L."/>
            <person name="Westerberg I."/>
            <person name="Brannstrom I.O."/>
            <person name="Guillou S."/>
            <person name="Cros-Aarteil S."/>
            <person name="Calhoun S."/>
            <person name="Kuo A."/>
            <person name="Mondo S."/>
            <person name="Pangilinan J."/>
            <person name="Riley R."/>
            <person name="Labutti K."/>
            <person name="Andreopoulos B."/>
            <person name="Lipzen A."/>
            <person name="Chen C."/>
            <person name="Yanf M."/>
            <person name="Daum C."/>
            <person name="Ng V."/>
            <person name="Clum A."/>
            <person name="Steindorff A."/>
            <person name="Ohm R."/>
            <person name="Martin F."/>
            <person name="Silar P."/>
            <person name="Natvig D."/>
            <person name="Lalanne C."/>
            <person name="Gautier V."/>
            <person name="Ament-Velasquez S.L."/>
            <person name="Kruys A."/>
            <person name="Hutchinson M.I."/>
            <person name="Powell A.J."/>
            <person name="Barry K."/>
            <person name="Miller A.N."/>
            <person name="Grigoriev I.V."/>
            <person name="Debuchy R."/>
            <person name="Gladieux P."/>
            <person name="Thoren M.H."/>
            <person name="Johannesson H."/>
        </authorList>
    </citation>
    <scope>NUCLEOTIDE SEQUENCE</scope>
    <source>
        <strain evidence="1">CBS 560.94</strain>
    </source>
</reference>